<reference evidence="1 2" key="1">
    <citation type="submission" date="2024-04" db="EMBL/GenBank/DDBJ databases">
        <title>Genome assembly C_amara_ONT_v2.</title>
        <authorList>
            <person name="Yant L."/>
            <person name="Moore C."/>
            <person name="Slenker M."/>
        </authorList>
    </citation>
    <scope>NUCLEOTIDE SEQUENCE [LARGE SCALE GENOMIC DNA]</scope>
    <source>
        <tissue evidence="1">Leaf</tissue>
    </source>
</reference>
<gene>
    <name evidence="1" type="ORF">V5N11_031175</name>
</gene>
<dbReference type="Proteomes" id="UP001558713">
    <property type="component" value="Unassembled WGS sequence"/>
</dbReference>
<dbReference type="SUPFAM" id="SSF56672">
    <property type="entry name" value="DNA/RNA polymerases"/>
    <property type="match status" value="1"/>
</dbReference>
<dbReference type="PANTHER" id="PTHR11439:SF489">
    <property type="entry name" value="RNA-DIRECTED DNA POLYMERASE"/>
    <property type="match status" value="1"/>
</dbReference>
<dbReference type="PANTHER" id="PTHR11439">
    <property type="entry name" value="GAG-POL-RELATED RETROTRANSPOSON"/>
    <property type="match status" value="1"/>
</dbReference>
<dbReference type="EMBL" id="JBANAX010000560">
    <property type="protein sequence ID" value="KAL1203365.1"/>
    <property type="molecule type" value="Genomic_DNA"/>
</dbReference>
<accession>A0ABD1AUF3</accession>
<dbReference type="CDD" id="cd09272">
    <property type="entry name" value="RNase_HI_RT_Ty1"/>
    <property type="match status" value="1"/>
</dbReference>
<sequence>MLTAKPAATPMASKPKLTLFSGTILSDATEYRRVVGSLQYLAFTRPDISYAVNRLSQFMHAPRTDHWSAVKRILRYLAGTPSHGIFLSRHNQLILHAFSDSDWAGDTDDYVSTNGYIVYLGNTPITWSSKKQKGVARSSTEAEYRSIANTSSELAWICSLLTELVIPVPTIPVIYCDNIGATYLCANPVFHSRMKHIALDYHFVRNQVQAKTLRVAHISTKDQLADVLTKPLPRPTFQFLTVKLGVTPVPPSCGGVSRR</sequence>
<evidence type="ECO:0000313" key="2">
    <source>
        <dbReference type="Proteomes" id="UP001558713"/>
    </source>
</evidence>
<dbReference type="AlphaFoldDB" id="A0ABD1AUF3"/>
<name>A0ABD1AUF3_CARAN</name>
<protein>
    <submittedName>
        <fullName evidence="1">Retrovirus-related Pol polyprotein from transposon RE2</fullName>
    </submittedName>
</protein>
<organism evidence="1 2">
    <name type="scientific">Cardamine amara subsp. amara</name>
    <dbReference type="NCBI Taxonomy" id="228776"/>
    <lineage>
        <taxon>Eukaryota</taxon>
        <taxon>Viridiplantae</taxon>
        <taxon>Streptophyta</taxon>
        <taxon>Embryophyta</taxon>
        <taxon>Tracheophyta</taxon>
        <taxon>Spermatophyta</taxon>
        <taxon>Magnoliopsida</taxon>
        <taxon>eudicotyledons</taxon>
        <taxon>Gunneridae</taxon>
        <taxon>Pentapetalae</taxon>
        <taxon>rosids</taxon>
        <taxon>malvids</taxon>
        <taxon>Brassicales</taxon>
        <taxon>Brassicaceae</taxon>
        <taxon>Cardamineae</taxon>
        <taxon>Cardamine</taxon>
    </lineage>
</organism>
<evidence type="ECO:0000313" key="1">
    <source>
        <dbReference type="EMBL" id="KAL1203365.1"/>
    </source>
</evidence>
<comment type="caution">
    <text evidence="1">The sequence shown here is derived from an EMBL/GenBank/DDBJ whole genome shotgun (WGS) entry which is preliminary data.</text>
</comment>
<keyword evidence="2" id="KW-1185">Reference proteome</keyword>
<proteinExistence type="predicted"/>
<dbReference type="InterPro" id="IPR043502">
    <property type="entry name" value="DNA/RNA_pol_sf"/>
</dbReference>